<gene>
    <name evidence="1" type="primary">27</name>
    <name evidence="1" type="ORF">SEA_CARON_27</name>
</gene>
<keyword evidence="2" id="KW-1185">Reference proteome</keyword>
<organism evidence="1 2">
    <name type="scientific">Microbacterium phage Caron</name>
    <dbReference type="NCBI Taxonomy" id="3028494"/>
    <lineage>
        <taxon>Viruses</taxon>
        <taxon>Duplodnaviria</taxon>
        <taxon>Heunggongvirae</taxon>
        <taxon>Uroviricota</taxon>
        <taxon>Caudoviricetes</taxon>
        <taxon>Casidaviridae</taxon>
        <taxon>Barnstormervirus</taxon>
        <taxon>Barnstormervirus caron</taxon>
    </lineage>
</organism>
<proteinExistence type="predicted"/>
<name>A0AAE9ZK13_9CAUD</name>
<dbReference type="Proteomes" id="UP001219759">
    <property type="component" value="Segment"/>
</dbReference>
<evidence type="ECO:0000313" key="2">
    <source>
        <dbReference type="Proteomes" id="UP001219759"/>
    </source>
</evidence>
<evidence type="ECO:0000313" key="1">
    <source>
        <dbReference type="EMBL" id="WDS52053.1"/>
    </source>
</evidence>
<dbReference type="EMBL" id="OQ190481">
    <property type="protein sequence ID" value="WDS52053.1"/>
    <property type="molecule type" value="Genomic_DNA"/>
</dbReference>
<sequence length="165" mass="17767">MKLATKITASLAALALGVVALAGCGVTTEQANYEERKALATEYDRADSLELKNLKEKRSREDDPSAIRYLYLMSFGQIIGYYVTEGKVSSSGSQIAPESELIAPYSTSSERFVVESAKDDGSYGPGDPGIFFFTTEGVMVETSLDYIQSDAPLAIDVPRLGGTDK</sequence>
<accession>A0AAE9ZK13</accession>
<protein>
    <submittedName>
        <fullName evidence="1">Membrane protein</fullName>
    </submittedName>
</protein>
<reference evidence="2" key="1">
    <citation type="submission" date="2023-01" db="EMBL/GenBank/DDBJ databases">
        <authorList>
            <person name="Bendele M."/>
            <person name="Baldwin A.R."/>
            <person name="Chauncey H.A."/>
            <person name="Connelly K.A."/>
            <person name="Daniel I."/>
            <person name="Fitzgerald E.B."/>
            <person name="McKinney B.E."/>
            <person name="Murray D.M."/>
            <person name="Parshall S."/>
            <person name="Stokes L.T."/>
            <person name="Tanaka K.N."/>
            <person name="Vinson E.C."/>
            <person name="Klevikis C."/>
            <person name="Temple L."/>
            <person name="Utz L."/>
            <person name="Rinehart C.A."/>
            <person name="Garlena R.A."/>
            <person name="Russell D.A."/>
            <person name="Jacobs-Sera D."/>
            <person name="Hatfull G.F."/>
        </authorList>
    </citation>
    <scope>NUCLEOTIDE SEQUENCE [LARGE SCALE GENOMIC DNA]</scope>
</reference>